<dbReference type="Proteomes" id="UP001054902">
    <property type="component" value="Unassembled WGS sequence"/>
</dbReference>
<keyword evidence="2" id="KW-1185">Reference proteome</keyword>
<proteinExistence type="predicted"/>
<name>A0AAD3GYN0_9STRA</name>
<sequence>MSDVPLANGTMSFNRVCREIRCKFSGDKSDSKSLEELGKVLSKNLPAIKAVSEEMTVNRLICGSCNDFKIQMTVALEDFGAWEESGFAPESEILEAIDKIEGVDGVETQTITNMVL</sequence>
<evidence type="ECO:0000313" key="1">
    <source>
        <dbReference type="EMBL" id="GFH43775.1"/>
    </source>
</evidence>
<reference evidence="1 2" key="1">
    <citation type="journal article" date="2021" name="Sci. Rep.">
        <title>The genome of the diatom Chaetoceros tenuissimus carries an ancient integrated fragment of an extant virus.</title>
        <authorList>
            <person name="Hongo Y."/>
            <person name="Kimura K."/>
            <person name="Takaki Y."/>
            <person name="Yoshida Y."/>
            <person name="Baba S."/>
            <person name="Kobayashi G."/>
            <person name="Nagasaki K."/>
            <person name="Hano T."/>
            <person name="Tomaru Y."/>
        </authorList>
    </citation>
    <scope>NUCLEOTIDE SEQUENCE [LARGE SCALE GENOMIC DNA]</scope>
    <source>
        <strain evidence="1 2">NIES-3715</strain>
    </source>
</reference>
<gene>
    <name evidence="1" type="ORF">CTEN210_00248</name>
</gene>
<evidence type="ECO:0000313" key="2">
    <source>
        <dbReference type="Proteomes" id="UP001054902"/>
    </source>
</evidence>
<comment type="caution">
    <text evidence="1">The sequence shown here is derived from an EMBL/GenBank/DDBJ whole genome shotgun (WGS) entry which is preliminary data.</text>
</comment>
<dbReference type="EMBL" id="BLLK01000019">
    <property type="protein sequence ID" value="GFH43775.1"/>
    <property type="molecule type" value="Genomic_DNA"/>
</dbReference>
<dbReference type="AlphaFoldDB" id="A0AAD3GYN0"/>
<organism evidence="1 2">
    <name type="scientific">Chaetoceros tenuissimus</name>
    <dbReference type="NCBI Taxonomy" id="426638"/>
    <lineage>
        <taxon>Eukaryota</taxon>
        <taxon>Sar</taxon>
        <taxon>Stramenopiles</taxon>
        <taxon>Ochrophyta</taxon>
        <taxon>Bacillariophyta</taxon>
        <taxon>Coscinodiscophyceae</taxon>
        <taxon>Chaetocerotophycidae</taxon>
        <taxon>Chaetocerotales</taxon>
        <taxon>Chaetocerotaceae</taxon>
        <taxon>Chaetoceros</taxon>
    </lineage>
</organism>
<accession>A0AAD3GYN0</accession>
<protein>
    <submittedName>
        <fullName evidence="1">Uncharacterized protein</fullName>
    </submittedName>
</protein>